<dbReference type="InterPro" id="IPR023393">
    <property type="entry name" value="START-like_dom_sf"/>
</dbReference>
<evidence type="ECO:0000313" key="2">
    <source>
        <dbReference type="Proteomes" id="UP000067626"/>
    </source>
</evidence>
<dbReference type="Gene3D" id="3.30.530.20">
    <property type="match status" value="1"/>
</dbReference>
<evidence type="ECO:0000313" key="1">
    <source>
        <dbReference type="EMBL" id="AKT41184.1"/>
    </source>
</evidence>
<proteinExistence type="predicted"/>
<dbReference type="Pfam" id="PF10604">
    <property type="entry name" value="Polyketide_cyc2"/>
    <property type="match status" value="1"/>
</dbReference>
<dbReference type="OrthoDB" id="8417725at2"/>
<sequence>MPVKKDASGNRSVEVEVEVPGTPEEVWRAVATGTGISAWFVPTELEERKGGTTVSHFSPDGSMDSVATITDWEPPRRFAAETTEQPGTVATEWTVETRAGGTCTVRVVHRWFASTDEWDDQFEGHTGGWLSAFRILRLYLASFSGQPCASFQVMGVSAAPKPEAWSTLTRALGFSSLAEGARVSTTAGTPPLAGTVVYAGQAEWPEQVLLQLDEPTRGSAFLMALAMGGRVYLTFRAFLYGEEALAIAERVEASWKAWFGEQFPPELPAHAAPTDAHE</sequence>
<organism evidence="1 2">
    <name type="scientific">Chondromyces crocatus</name>
    <dbReference type="NCBI Taxonomy" id="52"/>
    <lineage>
        <taxon>Bacteria</taxon>
        <taxon>Pseudomonadati</taxon>
        <taxon>Myxococcota</taxon>
        <taxon>Polyangia</taxon>
        <taxon>Polyangiales</taxon>
        <taxon>Polyangiaceae</taxon>
        <taxon>Chondromyces</taxon>
    </lineage>
</organism>
<keyword evidence="2" id="KW-1185">Reference proteome</keyword>
<protein>
    <recommendedName>
        <fullName evidence="3">ATPase</fullName>
    </recommendedName>
</protein>
<dbReference type="Proteomes" id="UP000067626">
    <property type="component" value="Chromosome"/>
</dbReference>
<dbReference type="KEGG" id="ccro:CMC5_053450"/>
<name>A0A0K1EK06_CHOCO</name>
<gene>
    <name evidence="1" type="ORF">CMC5_053450</name>
</gene>
<dbReference type="STRING" id="52.CMC5_053450"/>
<dbReference type="InterPro" id="IPR019587">
    <property type="entry name" value="Polyketide_cyclase/dehydratase"/>
</dbReference>
<dbReference type="CDD" id="cd07814">
    <property type="entry name" value="SRPBCC_CalC_Aha1-like"/>
    <property type="match status" value="1"/>
</dbReference>
<dbReference type="AlphaFoldDB" id="A0A0K1EK06"/>
<dbReference type="RefSeq" id="WP_082362809.1">
    <property type="nucleotide sequence ID" value="NZ_CP012159.1"/>
</dbReference>
<dbReference type="PATRIC" id="fig|52.7.peg.5921"/>
<dbReference type="SUPFAM" id="SSF55961">
    <property type="entry name" value="Bet v1-like"/>
    <property type="match status" value="1"/>
</dbReference>
<accession>A0A0K1EK06</accession>
<reference evidence="1 2" key="1">
    <citation type="submission" date="2015-07" db="EMBL/GenBank/DDBJ databases">
        <title>Genome analysis of myxobacterium Chondromyces crocatus Cm c5 reveals a high potential for natural compound synthesis and the genetic basis for the loss of fruiting body formation.</title>
        <authorList>
            <person name="Zaburannyi N."/>
            <person name="Bunk B."/>
            <person name="Maier J."/>
            <person name="Overmann J."/>
            <person name="Mueller R."/>
        </authorList>
    </citation>
    <scope>NUCLEOTIDE SEQUENCE [LARGE SCALE GENOMIC DNA]</scope>
    <source>
        <strain evidence="1 2">Cm c5</strain>
    </source>
</reference>
<evidence type="ECO:0008006" key="3">
    <source>
        <dbReference type="Google" id="ProtNLM"/>
    </source>
</evidence>
<dbReference type="EMBL" id="CP012159">
    <property type="protein sequence ID" value="AKT41184.1"/>
    <property type="molecule type" value="Genomic_DNA"/>
</dbReference>